<evidence type="ECO:0000256" key="6">
    <source>
        <dbReference type="ARBA" id="ARBA00022692"/>
    </source>
</evidence>
<name>A0A5C7ELV3_9PROT</name>
<comment type="caution">
    <text evidence="10">The sequence shown here is derived from an EMBL/GenBank/DDBJ whole genome shotgun (WGS) entry which is preliminary data.</text>
</comment>
<evidence type="ECO:0000256" key="7">
    <source>
        <dbReference type="ARBA" id="ARBA00022989"/>
    </source>
</evidence>
<feature type="transmembrane region" description="Helical" evidence="9">
    <location>
        <begin position="343"/>
        <end position="362"/>
    </location>
</feature>
<feature type="transmembrane region" description="Helical" evidence="9">
    <location>
        <begin position="68"/>
        <end position="92"/>
    </location>
</feature>
<dbReference type="RefSeq" id="WP_147799586.1">
    <property type="nucleotide sequence ID" value="NZ_VPFL01000008.1"/>
</dbReference>
<dbReference type="PANTHER" id="PTHR33529">
    <property type="entry name" value="SLR0882 PROTEIN-RELATED"/>
    <property type="match status" value="1"/>
</dbReference>
<keyword evidence="11" id="KW-1185">Reference proteome</keyword>
<reference evidence="10 11" key="1">
    <citation type="submission" date="2019-08" db="EMBL/GenBank/DDBJ databases">
        <title>Pelomicrobium methylotrophicum gen. nov., sp. nov. a moderately thermophilic, facultatively anaerobic, lithoautotrophic and methylotrophic bacterium isolated from a terrestrial mud volcano.</title>
        <authorList>
            <person name="Slobodkina G.B."/>
            <person name="Merkel A.Y."/>
            <person name="Slobodkin A.I."/>
        </authorList>
    </citation>
    <scope>NUCLEOTIDE SEQUENCE [LARGE SCALE GENOMIC DNA]</scope>
    <source>
        <strain evidence="10 11">SM250</strain>
    </source>
</reference>
<keyword evidence="7 9" id="KW-1133">Transmembrane helix</keyword>
<evidence type="ECO:0000313" key="11">
    <source>
        <dbReference type="Proteomes" id="UP000321201"/>
    </source>
</evidence>
<dbReference type="Pfam" id="PF03739">
    <property type="entry name" value="LptF_LptG"/>
    <property type="match status" value="1"/>
</dbReference>
<dbReference type="PANTHER" id="PTHR33529:SF7">
    <property type="entry name" value="LIPOPOLYSACCHARIDE EXPORT SYSTEM PERMEASE PROTEIN LPTF"/>
    <property type="match status" value="1"/>
</dbReference>
<sequence length="375" mass="41336">MSNYPRSPALKSKKPPRIFTRSALREFSATGVVVFVVVLSITLVTQVIRLLDQAASGTIPVEGVAALLGFRALSYLAPLLGGTGFVAILLSLSRAYRDSEMVIWFSSGLSLTAWVRPVLMFSLPIAFVVALLSLFLSPWAIAKSEELRQILNTRDDASIVSPGTFQESRRADRVFFVESVSRDKQQVENIFVQSMEKDTVAVMVARTGRVETAQNGDRFLVMTNGARFDGPPGSAEYKIMHFDRYAVRIQQAEARPASPSTKSRPTAELLANRTPENLAELGRRLGQPISAVLLALLAIPLAQVNPRAGRSLNLVMAILIYMIYTNTLNVAQVWVAFQRIDPAIGLWGVHGAMLVFIAAFFYRRLSVFSLGRFRA</sequence>
<evidence type="ECO:0000256" key="5">
    <source>
        <dbReference type="ARBA" id="ARBA00022519"/>
    </source>
</evidence>
<protein>
    <recommendedName>
        <fullName evidence="2">Lipopolysaccharide export system permease protein LptF</fullName>
    </recommendedName>
</protein>
<evidence type="ECO:0000256" key="3">
    <source>
        <dbReference type="ARBA" id="ARBA00022448"/>
    </source>
</evidence>
<evidence type="ECO:0000256" key="1">
    <source>
        <dbReference type="ARBA" id="ARBA00004429"/>
    </source>
</evidence>
<feature type="transmembrane region" description="Helical" evidence="9">
    <location>
        <begin position="27"/>
        <end position="48"/>
    </location>
</feature>
<evidence type="ECO:0000256" key="2">
    <source>
        <dbReference type="ARBA" id="ARBA00014213"/>
    </source>
</evidence>
<dbReference type="EMBL" id="VPFL01000008">
    <property type="protein sequence ID" value="TXF12094.1"/>
    <property type="molecule type" value="Genomic_DNA"/>
</dbReference>
<keyword evidence="8 9" id="KW-0472">Membrane</keyword>
<dbReference type="GO" id="GO:0043190">
    <property type="term" value="C:ATP-binding cassette (ABC) transporter complex"/>
    <property type="evidence" value="ECO:0007669"/>
    <property type="project" value="InterPro"/>
</dbReference>
<keyword evidence="4" id="KW-1003">Cell membrane</keyword>
<organism evidence="10 11">
    <name type="scientific">Pelomicrobium methylotrophicum</name>
    <dbReference type="NCBI Taxonomy" id="2602750"/>
    <lineage>
        <taxon>Bacteria</taxon>
        <taxon>Pseudomonadati</taxon>
        <taxon>Pseudomonadota</taxon>
        <taxon>Hydrogenophilia</taxon>
        <taxon>Hydrogenophilia incertae sedis</taxon>
        <taxon>Pelomicrobium</taxon>
    </lineage>
</organism>
<dbReference type="FunCoup" id="A0A5C7ELV3">
    <property type="interactions" value="156"/>
</dbReference>
<dbReference type="InterPro" id="IPR005495">
    <property type="entry name" value="LptG/LptF_permease"/>
</dbReference>
<evidence type="ECO:0000256" key="8">
    <source>
        <dbReference type="ARBA" id="ARBA00023136"/>
    </source>
</evidence>
<evidence type="ECO:0000256" key="9">
    <source>
        <dbReference type="SAM" id="Phobius"/>
    </source>
</evidence>
<keyword evidence="5" id="KW-0997">Cell inner membrane</keyword>
<dbReference type="GO" id="GO:0015920">
    <property type="term" value="P:lipopolysaccharide transport"/>
    <property type="evidence" value="ECO:0007669"/>
    <property type="project" value="TreeGrafter"/>
</dbReference>
<feature type="transmembrane region" description="Helical" evidence="9">
    <location>
        <begin position="113"/>
        <end position="136"/>
    </location>
</feature>
<dbReference type="InParanoid" id="A0A5C7ELV3"/>
<feature type="transmembrane region" description="Helical" evidence="9">
    <location>
        <begin position="314"/>
        <end position="337"/>
    </location>
</feature>
<keyword evidence="6 9" id="KW-0812">Transmembrane</keyword>
<evidence type="ECO:0000256" key="4">
    <source>
        <dbReference type="ARBA" id="ARBA00022475"/>
    </source>
</evidence>
<gene>
    <name evidence="10" type="primary">lptF</name>
    <name evidence="10" type="ORF">FR698_07555</name>
</gene>
<keyword evidence="3" id="KW-0813">Transport</keyword>
<comment type="subcellular location">
    <subcellularLocation>
        <location evidence="1">Cell inner membrane</location>
        <topology evidence="1">Multi-pass membrane protein</topology>
    </subcellularLocation>
</comment>
<dbReference type="AlphaFoldDB" id="A0A5C7ELV3"/>
<dbReference type="Proteomes" id="UP000321201">
    <property type="component" value="Unassembled WGS sequence"/>
</dbReference>
<dbReference type="InterPro" id="IPR030922">
    <property type="entry name" value="LptF"/>
</dbReference>
<evidence type="ECO:0000313" key="10">
    <source>
        <dbReference type="EMBL" id="TXF12094.1"/>
    </source>
</evidence>
<dbReference type="GO" id="GO:0055085">
    <property type="term" value="P:transmembrane transport"/>
    <property type="evidence" value="ECO:0007669"/>
    <property type="project" value="InterPro"/>
</dbReference>
<dbReference type="OrthoDB" id="9778062at2"/>
<proteinExistence type="predicted"/>
<accession>A0A5C7ELV3</accession>
<dbReference type="NCBIfam" id="TIGR04407">
    <property type="entry name" value="LptF_YjgP"/>
    <property type="match status" value="1"/>
</dbReference>